<name>A0A9P6SQZ6_9HELO</name>
<proteinExistence type="predicted"/>
<evidence type="ECO:0000259" key="3">
    <source>
        <dbReference type="PROSITE" id="PS50064"/>
    </source>
</evidence>
<evidence type="ECO:0000313" key="4">
    <source>
        <dbReference type="EMBL" id="KAG0646062.1"/>
    </source>
</evidence>
<evidence type="ECO:0000256" key="2">
    <source>
        <dbReference type="ARBA" id="ARBA00022833"/>
    </source>
</evidence>
<comment type="caution">
    <text evidence="4">The sequence shown here is derived from an EMBL/GenBank/DDBJ whole genome shotgun (WGS) entry which is preliminary data.</text>
</comment>
<gene>
    <name evidence="4" type="ORF">D0Z07_8214</name>
</gene>
<dbReference type="Proteomes" id="UP000785200">
    <property type="component" value="Unassembled WGS sequence"/>
</dbReference>
<dbReference type="AlphaFoldDB" id="A0A9P6SQZ6"/>
<dbReference type="GO" id="GO:0003677">
    <property type="term" value="F:DNA binding"/>
    <property type="evidence" value="ECO:0007669"/>
    <property type="project" value="InterPro"/>
</dbReference>
<sequence>MQTIVAVQPDNLIAQKNALLDYIGLGAYHTAPDPDSFSPTPLYFIERAPVGGKSRCSECLKPIASDTYRVTEYIALTRNLRTRKSGRRTTTSHVSCFEKTKDFFSKPEDFRRIIPVTKSTWAVRNIMDTRLDERTICAGGVERLLTEWKLFKQSWFDMNVGEEVTCAMGRLGDIWSHAGSSESKRPEYWSAIDEQDWKLWLTDLAPYESNGPDDTEQWNLFETFFNQDNGTLQYPFTLSGMLKKWEDYAVSDLVPIP</sequence>
<organism evidence="4 5">
    <name type="scientific">Hyphodiscus hymeniophilus</name>
    <dbReference type="NCBI Taxonomy" id="353542"/>
    <lineage>
        <taxon>Eukaryota</taxon>
        <taxon>Fungi</taxon>
        <taxon>Dikarya</taxon>
        <taxon>Ascomycota</taxon>
        <taxon>Pezizomycotina</taxon>
        <taxon>Leotiomycetes</taxon>
        <taxon>Helotiales</taxon>
        <taxon>Hyphodiscaceae</taxon>
        <taxon>Hyphodiscus</taxon>
    </lineage>
</organism>
<evidence type="ECO:0000313" key="5">
    <source>
        <dbReference type="Proteomes" id="UP000785200"/>
    </source>
</evidence>
<keyword evidence="1" id="KW-0479">Metal-binding</keyword>
<dbReference type="GO" id="GO:0008270">
    <property type="term" value="F:zinc ion binding"/>
    <property type="evidence" value="ECO:0007669"/>
    <property type="project" value="InterPro"/>
</dbReference>
<dbReference type="PROSITE" id="PS50064">
    <property type="entry name" value="ZF_PARP_2"/>
    <property type="match status" value="1"/>
</dbReference>
<accession>A0A9P6SQZ6</accession>
<dbReference type="EMBL" id="VNKQ01000016">
    <property type="protein sequence ID" value="KAG0646062.1"/>
    <property type="molecule type" value="Genomic_DNA"/>
</dbReference>
<keyword evidence="2" id="KW-0862">Zinc</keyword>
<feature type="domain" description="PARP-type" evidence="3">
    <location>
        <begin position="44"/>
        <end position="101"/>
    </location>
</feature>
<reference evidence="4" key="1">
    <citation type="submission" date="2019-07" db="EMBL/GenBank/DDBJ databases">
        <title>Hyphodiscus hymeniophilus genome sequencing and assembly.</title>
        <authorList>
            <person name="Kramer G."/>
            <person name="Nodwell J."/>
        </authorList>
    </citation>
    <scope>NUCLEOTIDE SEQUENCE</scope>
    <source>
        <strain evidence="4">ATCC 34498</strain>
    </source>
</reference>
<evidence type="ECO:0000256" key="1">
    <source>
        <dbReference type="ARBA" id="ARBA00022723"/>
    </source>
</evidence>
<dbReference type="OrthoDB" id="5104731at2759"/>
<protein>
    <recommendedName>
        <fullName evidence="3">PARP-type domain-containing protein</fullName>
    </recommendedName>
</protein>
<dbReference type="InterPro" id="IPR001510">
    <property type="entry name" value="Znf_PARP"/>
</dbReference>
<keyword evidence="5" id="KW-1185">Reference proteome</keyword>